<feature type="domain" description="PLOD1-3-like GT" evidence="2">
    <location>
        <begin position="83"/>
        <end position="183"/>
    </location>
</feature>
<comment type="caution">
    <text evidence="3">The sequence shown here is derived from an EMBL/GenBank/DDBJ whole genome shotgun (WGS) entry which is preliminary data.</text>
</comment>
<dbReference type="InterPro" id="IPR057589">
    <property type="entry name" value="GT_PLOD"/>
</dbReference>
<dbReference type="EMBL" id="JADGIZ020000003">
    <property type="protein sequence ID" value="KAL2919441.1"/>
    <property type="molecule type" value="Genomic_DNA"/>
</dbReference>
<sequence>MLRLAVNRARTWLSALAFEAASAGSSTARVDKMCARISKRPQVAVRLLAALAVLAGVTTVMFLFSSSFGLGLLASSSDATPRPELIVATFSTKANKGFCDTVLSAAAYGHVPVIVGWGEEWKGYRSKVVSTLSYFEKLAPTDVVLFHDGFDVHFQLGKERLLDAFLRQNASILYMAEKNCWPMFDSRCDAFPKSPLPRWAWGPGTVYQWHQHELNIPHFLNAGTMMGFVGPSSTLFREMVRQVMEKEAQGHGVDDQELAAMLYTGGKFGVKLDFWMATMMSMHYSKDDTVLEPDTDNFGPAEAETHKIRRHKITGTVPGVLHYNGNGKEWMDDFAKESWWRNKELVDRSKVIFQTTDGQTVQWSKVCDEYYVPPPNSTAAGEETPK</sequence>
<evidence type="ECO:0000313" key="4">
    <source>
        <dbReference type="Proteomes" id="UP001527925"/>
    </source>
</evidence>
<keyword evidence="1" id="KW-0812">Transmembrane</keyword>
<dbReference type="Pfam" id="PF25342">
    <property type="entry name" value="GT_PLOD"/>
    <property type="match status" value="1"/>
</dbReference>
<proteinExistence type="predicted"/>
<gene>
    <name evidence="3" type="ORF">HK105_201086</name>
</gene>
<accession>A0ABR4NJ04</accession>
<name>A0ABR4NJ04_9FUNG</name>
<feature type="transmembrane region" description="Helical" evidence="1">
    <location>
        <begin position="47"/>
        <end position="73"/>
    </location>
</feature>
<evidence type="ECO:0000313" key="3">
    <source>
        <dbReference type="EMBL" id="KAL2919441.1"/>
    </source>
</evidence>
<dbReference type="PANTHER" id="PTHR36587:SF2">
    <property type="entry name" value="EXPRESSION SITE-ASSOCIATED GENE 3 (ESAG3)-LIKE PROTEIN"/>
    <property type="match status" value="1"/>
</dbReference>
<keyword evidence="1" id="KW-1133">Transmembrane helix</keyword>
<dbReference type="PANTHER" id="PTHR36587">
    <property type="entry name" value="EXPRESSION SITE-ASSOCIATED GENE 3 (ESAG3)-LIKE PROTEIN"/>
    <property type="match status" value="1"/>
</dbReference>
<protein>
    <recommendedName>
        <fullName evidence="2">PLOD1-3-like GT domain-containing protein</fullName>
    </recommendedName>
</protein>
<evidence type="ECO:0000256" key="1">
    <source>
        <dbReference type="SAM" id="Phobius"/>
    </source>
</evidence>
<evidence type="ECO:0000259" key="2">
    <source>
        <dbReference type="Pfam" id="PF25342"/>
    </source>
</evidence>
<keyword evidence="4" id="KW-1185">Reference proteome</keyword>
<organism evidence="3 4">
    <name type="scientific">Polyrhizophydium stewartii</name>
    <dbReference type="NCBI Taxonomy" id="2732419"/>
    <lineage>
        <taxon>Eukaryota</taxon>
        <taxon>Fungi</taxon>
        <taxon>Fungi incertae sedis</taxon>
        <taxon>Chytridiomycota</taxon>
        <taxon>Chytridiomycota incertae sedis</taxon>
        <taxon>Chytridiomycetes</taxon>
        <taxon>Rhizophydiales</taxon>
        <taxon>Rhizophydiales incertae sedis</taxon>
        <taxon>Polyrhizophydium</taxon>
    </lineage>
</organism>
<reference evidence="3 4" key="1">
    <citation type="submission" date="2023-09" db="EMBL/GenBank/DDBJ databases">
        <title>Pangenome analysis of Batrachochytrium dendrobatidis and related Chytrids.</title>
        <authorList>
            <person name="Yacoub M.N."/>
            <person name="Stajich J.E."/>
            <person name="James T.Y."/>
        </authorList>
    </citation>
    <scope>NUCLEOTIDE SEQUENCE [LARGE SCALE GENOMIC DNA]</scope>
    <source>
        <strain evidence="3 4">JEL0888</strain>
    </source>
</reference>
<keyword evidence="1" id="KW-0472">Membrane</keyword>
<dbReference type="CDD" id="cd22997">
    <property type="entry name" value="GT_LH"/>
    <property type="match status" value="1"/>
</dbReference>
<dbReference type="Proteomes" id="UP001527925">
    <property type="component" value="Unassembled WGS sequence"/>
</dbReference>